<evidence type="ECO:0000313" key="2">
    <source>
        <dbReference type="EMBL" id="KUK78672.1"/>
    </source>
</evidence>
<dbReference type="CDD" id="cd07432">
    <property type="entry name" value="PHP_HisPPase"/>
    <property type="match status" value="1"/>
</dbReference>
<dbReference type="InterPro" id="IPR016195">
    <property type="entry name" value="Pol/histidinol_Pase-like"/>
</dbReference>
<dbReference type="GO" id="GO:0035312">
    <property type="term" value="F:5'-3' DNA exonuclease activity"/>
    <property type="evidence" value="ECO:0007669"/>
    <property type="project" value="TreeGrafter"/>
</dbReference>
<accession>A0A124FXP6</accession>
<dbReference type="GO" id="GO:0004534">
    <property type="term" value="F:5'-3' RNA exonuclease activity"/>
    <property type="evidence" value="ECO:0007669"/>
    <property type="project" value="TreeGrafter"/>
</dbReference>
<proteinExistence type="predicted"/>
<evidence type="ECO:0000313" key="3">
    <source>
        <dbReference type="Proteomes" id="UP000053860"/>
    </source>
</evidence>
<dbReference type="EMBL" id="LGGN01000011">
    <property type="protein sequence ID" value="KUK78672.1"/>
    <property type="molecule type" value="Genomic_DNA"/>
</dbReference>
<dbReference type="PATRIC" id="fig|294710.3.peg.71"/>
<comment type="caution">
    <text evidence="2">The sequence shown here is derived from an EMBL/GenBank/DDBJ whole genome shotgun (WGS) entry which is preliminary data.</text>
</comment>
<dbReference type="InterPro" id="IPR003141">
    <property type="entry name" value="Pol/His_phosphatase_N"/>
</dbReference>
<dbReference type="Proteomes" id="UP000053860">
    <property type="component" value="Unassembled WGS sequence"/>
</dbReference>
<reference evidence="3" key="1">
    <citation type="journal article" date="2015" name="MBio">
        <title>Genome-Resolved Metagenomic Analysis Reveals Roles for Candidate Phyla and Other Microbial Community Members in Biogeochemical Transformations in Oil Reservoirs.</title>
        <authorList>
            <person name="Hu P."/>
            <person name="Tom L."/>
            <person name="Singh A."/>
            <person name="Thomas B.C."/>
            <person name="Baker B.J."/>
            <person name="Piceno Y.M."/>
            <person name="Andersen G.L."/>
            <person name="Banfield J.F."/>
        </authorList>
    </citation>
    <scope>NUCLEOTIDE SEQUENCE [LARGE SCALE GENOMIC DNA]</scope>
</reference>
<dbReference type="Pfam" id="PF02811">
    <property type="entry name" value="PHP"/>
    <property type="match status" value="1"/>
</dbReference>
<dbReference type="Gene3D" id="3.20.20.140">
    <property type="entry name" value="Metal-dependent hydrolases"/>
    <property type="match status" value="1"/>
</dbReference>
<protein>
    <submittedName>
        <fullName evidence="2">PHP domain protein</fullName>
    </submittedName>
</protein>
<dbReference type="SMART" id="SM00481">
    <property type="entry name" value="POLIIIAc"/>
    <property type="match status" value="1"/>
</dbReference>
<dbReference type="SUPFAM" id="SSF89550">
    <property type="entry name" value="PHP domain-like"/>
    <property type="match status" value="1"/>
</dbReference>
<name>A0A124FXP6_9BACT</name>
<dbReference type="PANTHER" id="PTHR42924:SF3">
    <property type="entry name" value="POLYMERASE_HISTIDINOL PHOSPHATASE N-TERMINAL DOMAIN-CONTAINING PROTEIN"/>
    <property type="match status" value="1"/>
</dbReference>
<dbReference type="PANTHER" id="PTHR42924">
    <property type="entry name" value="EXONUCLEASE"/>
    <property type="match status" value="1"/>
</dbReference>
<dbReference type="AlphaFoldDB" id="A0A124FXP6"/>
<dbReference type="InterPro" id="IPR004013">
    <property type="entry name" value="PHP_dom"/>
</dbReference>
<evidence type="ECO:0000259" key="1">
    <source>
        <dbReference type="SMART" id="SM00481"/>
    </source>
</evidence>
<feature type="domain" description="Polymerase/histidinol phosphatase N-terminal" evidence="1">
    <location>
        <begin position="6"/>
        <end position="74"/>
    </location>
</feature>
<sequence>MPWYNADLHIHTCLSPCGSLEMSPRRIIGRAWERGLQLIAITDHNSTRNVRVCMECGAAEGISVIPGCEVNTQEEVHSLCYFPHMEAVELFQDYLDRQISDIPNDPKRFGYQVVVDTDEQIICDEPRSLFVGINDGIEALEKVVHRLGGLFVPAHIDRQVNGIISQLGFIPRELMFDALEVSRRTTPAAFISHYPELAENCFLQSSDAHYPEDIGSVHTRILMDKPEWDHFMRALLEKRVETMNVPPFMDVS</sequence>
<dbReference type="InterPro" id="IPR052018">
    <property type="entry name" value="PHP_domain"/>
</dbReference>
<organism evidence="2 3">
    <name type="scientific">Proteiniphilum acetatigenes</name>
    <dbReference type="NCBI Taxonomy" id="294710"/>
    <lineage>
        <taxon>Bacteria</taxon>
        <taxon>Pseudomonadati</taxon>
        <taxon>Bacteroidota</taxon>
        <taxon>Bacteroidia</taxon>
        <taxon>Bacteroidales</taxon>
        <taxon>Dysgonomonadaceae</taxon>
        <taxon>Proteiniphilum</taxon>
    </lineage>
</organism>
<gene>
    <name evidence="2" type="ORF">XD92_0134</name>
</gene>